<proteinExistence type="predicted"/>
<dbReference type="eggNOG" id="KOG3725">
    <property type="taxonomic scope" value="Eukaryota"/>
</dbReference>
<reference evidence="3" key="3">
    <citation type="submission" date="2015-06" db="UniProtKB">
        <authorList>
            <consortium name="EnsemblMetazoa"/>
        </authorList>
    </citation>
    <scope>IDENTIFICATION</scope>
</reference>
<sequence>QQAEEKLGQAVKTEYDAHLESLITKAMKTKKWSEQIVNQLQVLIDPNFTSRLQSMVMDSVSSSNKSSKPNPFDELGATFVSAGNDMDPTSPYGETLVKSGEVQQKIAEAKRSFIQTTTNVIINPLKIFLDGDMKTIERELKTLEMKRLDLDAVKTKQKKAANKELAATLMEPELRLAQSNFDRQAEVVKQLLLGITSTHAHHLKCLQEFIISQRNYFDLCLQYTTEFQDSLIKGFTSAANCNN</sequence>
<dbReference type="GO" id="GO:0061024">
    <property type="term" value="P:membrane organization"/>
    <property type="evidence" value="ECO:0000318"/>
    <property type="project" value="GO_Central"/>
</dbReference>
<dbReference type="RefSeq" id="XP_009017615.1">
    <property type="nucleotide sequence ID" value="XM_009019367.1"/>
</dbReference>
<dbReference type="Gene3D" id="1.20.1270.60">
    <property type="entry name" value="Arfaptin homology (AH) domain/BAR domain"/>
    <property type="match status" value="1"/>
</dbReference>
<keyword evidence="4" id="KW-1185">Reference proteome</keyword>
<dbReference type="HOGENOM" id="CLU_043817_0_0_1"/>
<accession>T1G3M7</accession>
<dbReference type="SUPFAM" id="SSF103657">
    <property type="entry name" value="BAR/IMD domain-like"/>
    <property type="match status" value="1"/>
</dbReference>
<dbReference type="GeneID" id="20215675"/>
<dbReference type="CTD" id="20215675"/>
<dbReference type="PROSITE" id="PS51021">
    <property type="entry name" value="BAR"/>
    <property type="match status" value="1"/>
</dbReference>
<dbReference type="EnsemblMetazoa" id="HelroT79322">
    <property type="protein sequence ID" value="HelroP79322"/>
    <property type="gene ID" value="HelroG79322"/>
</dbReference>
<reference evidence="4" key="1">
    <citation type="submission" date="2012-12" db="EMBL/GenBank/DDBJ databases">
        <authorList>
            <person name="Hellsten U."/>
            <person name="Grimwood J."/>
            <person name="Chapman J.A."/>
            <person name="Shapiro H."/>
            <person name="Aerts A."/>
            <person name="Otillar R.P."/>
            <person name="Terry A.Y."/>
            <person name="Boore J.L."/>
            <person name="Simakov O."/>
            <person name="Marletaz F."/>
            <person name="Cho S.-J."/>
            <person name="Edsinger-Gonzales E."/>
            <person name="Havlak P."/>
            <person name="Kuo D.-H."/>
            <person name="Larsson T."/>
            <person name="Lv J."/>
            <person name="Arendt D."/>
            <person name="Savage R."/>
            <person name="Osoegawa K."/>
            <person name="de Jong P."/>
            <person name="Lindberg D.R."/>
            <person name="Seaver E.C."/>
            <person name="Weisblat D.A."/>
            <person name="Putnam N.H."/>
            <person name="Grigoriev I.V."/>
            <person name="Rokhsar D.S."/>
        </authorList>
    </citation>
    <scope>NUCLEOTIDE SEQUENCE</scope>
</reference>
<dbReference type="Pfam" id="PF03114">
    <property type="entry name" value="BAR"/>
    <property type="match status" value="1"/>
</dbReference>
<dbReference type="GO" id="GO:0005737">
    <property type="term" value="C:cytoplasm"/>
    <property type="evidence" value="ECO:0007669"/>
    <property type="project" value="InterPro"/>
</dbReference>
<dbReference type="Proteomes" id="UP000015101">
    <property type="component" value="Unassembled WGS sequence"/>
</dbReference>
<organism evidence="3 4">
    <name type="scientific">Helobdella robusta</name>
    <name type="common">Californian leech</name>
    <dbReference type="NCBI Taxonomy" id="6412"/>
    <lineage>
        <taxon>Eukaryota</taxon>
        <taxon>Metazoa</taxon>
        <taxon>Spiralia</taxon>
        <taxon>Lophotrochozoa</taxon>
        <taxon>Annelida</taxon>
        <taxon>Clitellata</taxon>
        <taxon>Hirudinea</taxon>
        <taxon>Rhynchobdellida</taxon>
        <taxon>Glossiphoniidae</taxon>
        <taxon>Helobdella</taxon>
    </lineage>
</organism>
<protein>
    <recommendedName>
        <fullName evidence="1">BAR domain-containing protein</fullName>
    </recommendedName>
</protein>
<dbReference type="KEGG" id="hro:HELRODRAFT_79322"/>
<dbReference type="STRING" id="6412.T1G3M7"/>
<dbReference type="AlphaFoldDB" id="T1G3M7"/>
<dbReference type="InParanoid" id="T1G3M7"/>
<feature type="domain" description="BAR" evidence="1">
    <location>
        <begin position="4"/>
        <end position="240"/>
    </location>
</feature>
<dbReference type="EMBL" id="AMQM01004322">
    <property type="status" value="NOT_ANNOTATED_CDS"/>
    <property type="molecule type" value="Genomic_DNA"/>
</dbReference>
<gene>
    <name evidence="3" type="primary">20215675</name>
    <name evidence="2" type="ORF">HELRODRAFT_79322</name>
</gene>
<dbReference type="GO" id="GO:0016020">
    <property type="term" value="C:membrane"/>
    <property type="evidence" value="ECO:0000318"/>
    <property type="project" value="GO_Central"/>
</dbReference>
<dbReference type="SMART" id="SM00721">
    <property type="entry name" value="BAR"/>
    <property type="match status" value="1"/>
</dbReference>
<dbReference type="OrthoDB" id="14167at2759"/>
<reference evidence="2 4" key="2">
    <citation type="journal article" date="2013" name="Nature">
        <title>Insights into bilaterian evolution from three spiralian genomes.</title>
        <authorList>
            <person name="Simakov O."/>
            <person name="Marletaz F."/>
            <person name="Cho S.J."/>
            <person name="Edsinger-Gonzales E."/>
            <person name="Havlak P."/>
            <person name="Hellsten U."/>
            <person name="Kuo D.H."/>
            <person name="Larsson T."/>
            <person name="Lv J."/>
            <person name="Arendt D."/>
            <person name="Savage R."/>
            <person name="Osoegawa K."/>
            <person name="de Jong P."/>
            <person name="Grimwood J."/>
            <person name="Chapman J.A."/>
            <person name="Shapiro H."/>
            <person name="Aerts A."/>
            <person name="Otillar R.P."/>
            <person name="Terry A.Y."/>
            <person name="Boore J.L."/>
            <person name="Grigoriev I.V."/>
            <person name="Lindberg D.R."/>
            <person name="Seaver E.C."/>
            <person name="Weisblat D.A."/>
            <person name="Putnam N.H."/>
            <person name="Rokhsar D.S."/>
        </authorList>
    </citation>
    <scope>NUCLEOTIDE SEQUENCE</scope>
</reference>
<evidence type="ECO:0000259" key="1">
    <source>
        <dbReference type="PROSITE" id="PS51021"/>
    </source>
</evidence>
<dbReference type="EMBL" id="KB096502">
    <property type="protein sequence ID" value="ESO04346.1"/>
    <property type="molecule type" value="Genomic_DNA"/>
</dbReference>
<evidence type="ECO:0000313" key="2">
    <source>
        <dbReference type="EMBL" id="ESO04346.1"/>
    </source>
</evidence>
<evidence type="ECO:0000313" key="4">
    <source>
        <dbReference type="Proteomes" id="UP000015101"/>
    </source>
</evidence>
<dbReference type="InterPro" id="IPR004148">
    <property type="entry name" value="BAR_dom"/>
</dbReference>
<evidence type="ECO:0000313" key="3">
    <source>
        <dbReference type="EnsemblMetazoa" id="HelroP79322"/>
    </source>
</evidence>
<name>T1G3M7_HELRO</name>
<dbReference type="InterPro" id="IPR027267">
    <property type="entry name" value="AH/BAR_dom_sf"/>
</dbReference>